<dbReference type="EMBL" id="JABDTM020026657">
    <property type="protein sequence ID" value="KAH0811664.1"/>
    <property type="molecule type" value="Genomic_DNA"/>
</dbReference>
<comment type="caution">
    <text evidence="1">The sequence shown here is derived from an EMBL/GenBank/DDBJ whole genome shotgun (WGS) entry which is preliminary data.</text>
</comment>
<gene>
    <name evidence="1" type="ORF">GEV33_011127</name>
</gene>
<organism evidence="1 2">
    <name type="scientific">Tenebrio molitor</name>
    <name type="common">Yellow mealworm beetle</name>
    <dbReference type="NCBI Taxonomy" id="7067"/>
    <lineage>
        <taxon>Eukaryota</taxon>
        <taxon>Metazoa</taxon>
        <taxon>Ecdysozoa</taxon>
        <taxon>Arthropoda</taxon>
        <taxon>Hexapoda</taxon>
        <taxon>Insecta</taxon>
        <taxon>Pterygota</taxon>
        <taxon>Neoptera</taxon>
        <taxon>Endopterygota</taxon>
        <taxon>Coleoptera</taxon>
        <taxon>Polyphaga</taxon>
        <taxon>Cucujiformia</taxon>
        <taxon>Tenebrionidae</taxon>
        <taxon>Tenebrio</taxon>
    </lineage>
</organism>
<dbReference type="AlphaFoldDB" id="A0A8J6HBC4"/>
<accession>A0A8J6HBC4</accession>
<keyword evidence="2" id="KW-1185">Reference proteome</keyword>
<reference evidence="1" key="2">
    <citation type="submission" date="2021-08" db="EMBL/GenBank/DDBJ databases">
        <authorList>
            <person name="Eriksson T."/>
        </authorList>
    </citation>
    <scope>NUCLEOTIDE SEQUENCE</scope>
    <source>
        <strain evidence="1">Stoneville</strain>
        <tissue evidence="1">Whole head</tissue>
    </source>
</reference>
<evidence type="ECO:0000313" key="1">
    <source>
        <dbReference type="EMBL" id="KAH0811664.1"/>
    </source>
</evidence>
<name>A0A8J6HBC4_TENMO</name>
<dbReference type="Proteomes" id="UP000719412">
    <property type="component" value="Unassembled WGS sequence"/>
</dbReference>
<sequence length="242" mass="27429">MIDFRPPLDSDVSFSPEIVNYSGNLPDTVSPRIELRFRLPEPADPGIRPGTVLLRGNVKMTTKIAQRNDATHLHSLFNICQHEHGILREIKQNSRVLFANNEFHKTTVVYPACDVTTAHRVPIFRWGGAPSRFDISVFPSARRDIVPGGVHCYRFRPDPSDLSDPLVTPRLKLINVHRTDRRWERARAPQKGDERKSIGVCAPTRFAYYEVGGMSYLGRIAPSSASSMQNVDKFQLGLRYFT</sequence>
<evidence type="ECO:0000313" key="2">
    <source>
        <dbReference type="Proteomes" id="UP000719412"/>
    </source>
</evidence>
<reference evidence="1" key="1">
    <citation type="journal article" date="2020" name="J Insects Food Feed">
        <title>The yellow mealworm (Tenebrio molitor) genome: a resource for the emerging insects as food and feed industry.</title>
        <authorList>
            <person name="Eriksson T."/>
            <person name="Andere A."/>
            <person name="Kelstrup H."/>
            <person name="Emery V."/>
            <person name="Picard C."/>
        </authorList>
    </citation>
    <scope>NUCLEOTIDE SEQUENCE</scope>
    <source>
        <strain evidence="1">Stoneville</strain>
        <tissue evidence="1">Whole head</tissue>
    </source>
</reference>
<protein>
    <submittedName>
        <fullName evidence="1">Uncharacterized protein</fullName>
    </submittedName>
</protein>
<proteinExistence type="predicted"/>